<evidence type="ECO:0000313" key="4">
    <source>
        <dbReference type="Proteomes" id="UP001332931"/>
    </source>
</evidence>
<reference evidence="3 4" key="1">
    <citation type="submission" date="2024-01" db="EMBL/GenBank/DDBJ databases">
        <title>Description of Olsenella sp. nov., isolated from pig feces.</title>
        <authorList>
            <person name="Chang Y.-H."/>
        </authorList>
    </citation>
    <scope>NUCLEOTIDE SEQUENCE [LARGE SCALE GENOMIC DNA]</scope>
    <source>
        <strain evidence="3 4">YH-ols2223</strain>
    </source>
</reference>
<dbReference type="InterPro" id="IPR015168">
    <property type="entry name" value="SsuA/THI5"/>
</dbReference>
<dbReference type="InterPro" id="IPR006311">
    <property type="entry name" value="TAT_signal"/>
</dbReference>
<protein>
    <submittedName>
        <fullName evidence="3">ABC transporter substrate-binding protein</fullName>
    </submittedName>
</protein>
<proteinExistence type="predicted"/>
<dbReference type="Proteomes" id="UP001332931">
    <property type="component" value="Unassembled WGS sequence"/>
</dbReference>
<keyword evidence="1" id="KW-0732">Signal</keyword>
<dbReference type="SUPFAM" id="SSF53850">
    <property type="entry name" value="Periplasmic binding protein-like II"/>
    <property type="match status" value="1"/>
</dbReference>
<evidence type="ECO:0000259" key="2">
    <source>
        <dbReference type="Pfam" id="PF09084"/>
    </source>
</evidence>
<evidence type="ECO:0000313" key="3">
    <source>
        <dbReference type="EMBL" id="MEE6146426.1"/>
    </source>
</evidence>
<dbReference type="Pfam" id="PF09084">
    <property type="entry name" value="NMT1"/>
    <property type="match status" value="1"/>
</dbReference>
<gene>
    <name evidence="3" type="ORF">VXJ25_00230</name>
</gene>
<dbReference type="PROSITE" id="PS51318">
    <property type="entry name" value="TAT"/>
    <property type="match status" value="1"/>
</dbReference>
<keyword evidence="4" id="KW-1185">Reference proteome</keyword>
<dbReference type="PANTHER" id="PTHR30024">
    <property type="entry name" value="ALIPHATIC SULFONATES-BINDING PROTEIN-RELATED"/>
    <property type="match status" value="1"/>
</dbReference>
<feature type="chain" id="PRO_5045137289" evidence="1">
    <location>
        <begin position="28"/>
        <end position="370"/>
    </location>
</feature>
<feature type="signal peptide" evidence="1">
    <location>
        <begin position="1"/>
        <end position="27"/>
    </location>
</feature>
<accession>A0ABU7R760</accession>
<name>A0ABU7R760_9ACTN</name>
<dbReference type="EMBL" id="JAZGJQ010000001">
    <property type="protein sequence ID" value="MEE6146426.1"/>
    <property type="molecule type" value="Genomic_DNA"/>
</dbReference>
<comment type="caution">
    <text evidence="3">The sequence shown here is derived from an EMBL/GenBank/DDBJ whole genome shotgun (WGS) entry which is preliminary data.</text>
</comment>
<sequence length="370" mass="40387">MSQMNANLSRRTFISTMGVLGAGLALSACGSSNTSGAAAESSPASGDKGLEVDTIHWGRANSGNIFVTLGQKKGYFADEGLTVVEDPVQSDTDALTALSTGAVDVTSNQGTSGPLQQIAAGQDFTIVGGYMLQGMYLIAKKGTTWNGVGDLVGKRIAHKAPQIPVCYAMLQAGYDPTKDVTWVSTSTSADRYAAVVAGEADYGYMSGDMLYTVNNSPDVDIVVYADELMPTYGCCRMNMRTQFVKDNPKTVKAVMRAMVRSNAYFHANLDECVEILAKELNTDQDYVAAYLKNEHYIPDTDPVKHQVEQTWEVMKQIGLVDADAAAKVKLEDHIDTSFYEEALNEISQEYADDYPEWWKSRKEFFQEHDA</sequence>
<dbReference type="Gene3D" id="3.40.190.10">
    <property type="entry name" value="Periplasmic binding protein-like II"/>
    <property type="match status" value="2"/>
</dbReference>
<organism evidence="3 4">
    <name type="scientific">Olsenella absiana</name>
    <dbReference type="NCBI Taxonomy" id="3115222"/>
    <lineage>
        <taxon>Bacteria</taxon>
        <taxon>Bacillati</taxon>
        <taxon>Actinomycetota</taxon>
        <taxon>Coriobacteriia</taxon>
        <taxon>Coriobacteriales</taxon>
        <taxon>Atopobiaceae</taxon>
        <taxon>Olsenella</taxon>
    </lineage>
</organism>
<evidence type="ECO:0000256" key="1">
    <source>
        <dbReference type="SAM" id="SignalP"/>
    </source>
</evidence>
<feature type="domain" description="SsuA/THI5-like" evidence="2">
    <location>
        <begin position="66"/>
        <end position="268"/>
    </location>
</feature>